<comment type="similarity">
    <text evidence="2 10">Belongs to the plastocyanin family.</text>
</comment>
<keyword evidence="3 10" id="KW-0813">Transport</keyword>
<keyword evidence="5 10" id="KW-0249">Electron transport</keyword>
<dbReference type="SUPFAM" id="SSF49503">
    <property type="entry name" value="Cupredoxins"/>
    <property type="match status" value="1"/>
</dbReference>
<evidence type="ECO:0000256" key="5">
    <source>
        <dbReference type="ARBA" id="ARBA00022982"/>
    </source>
</evidence>
<dbReference type="InterPro" id="IPR000923">
    <property type="entry name" value="BlueCu_1"/>
</dbReference>
<comment type="subcellular location">
    <subcellularLocation>
        <location evidence="1 10">Plastid</location>
        <location evidence="1 10">Chloroplast thylakoid membrane</location>
        <topology evidence="1 10">Peripheral membrane protein</topology>
        <orientation evidence="1 10">Lumenal side</orientation>
    </subcellularLocation>
</comment>
<keyword evidence="6 9" id="KW-0186">Copper</keyword>
<dbReference type="InterPro" id="IPR008972">
    <property type="entry name" value="Cupredoxin"/>
</dbReference>
<evidence type="ECO:0000259" key="11">
    <source>
        <dbReference type="Pfam" id="PF00127"/>
    </source>
</evidence>
<reference evidence="12" key="1">
    <citation type="journal article" date="2008" name="Science">
        <title>The Physcomitrella genome reveals evolutionary insights into the conquest of land by plants.</title>
        <authorList>
            <person name="Rensing S."/>
            <person name="Lang D."/>
            <person name="Zimmer A."/>
            <person name="Terry A."/>
            <person name="Salamov A."/>
            <person name="Shapiro H."/>
            <person name="Nishiyama T."/>
            <person name="Perroud P.-F."/>
            <person name="Lindquist E."/>
            <person name="Kamisugi Y."/>
            <person name="Tanahashi T."/>
            <person name="Sakakibara K."/>
            <person name="Fujita T."/>
            <person name="Oishi K."/>
            <person name="Shin-I T."/>
            <person name="Kuroki Y."/>
            <person name="Toyoda A."/>
            <person name="Suzuki Y."/>
            <person name="Hashimoto A."/>
            <person name="Yamaguchi K."/>
            <person name="Sugano A."/>
            <person name="Kohara Y."/>
            <person name="Fujiyama A."/>
            <person name="Anterola A."/>
            <person name="Aoki S."/>
            <person name="Ashton N."/>
            <person name="Barbazuk W.B."/>
            <person name="Barker E."/>
            <person name="Bennetzen J."/>
            <person name="Bezanilla M."/>
            <person name="Blankenship R."/>
            <person name="Cho S.H."/>
            <person name="Dutcher S."/>
            <person name="Estelle M."/>
            <person name="Fawcett J.A."/>
            <person name="Gundlach H."/>
            <person name="Hanada K."/>
            <person name="Heyl A."/>
            <person name="Hicks K.A."/>
            <person name="Hugh J."/>
            <person name="Lohr M."/>
            <person name="Mayer K."/>
            <person name="Melkozernov A."/>
            <person name="Murata T."/>
            <person name="Nelson D."/>
            <person name="Pils B."/>
            <person name="Prigge M."/>
            <person name="Reiss B."/>
            <person name="Renner T."/>
            <person name="Rombauts S."/>
            <person name="Rushton P."/>
            <person name="Sanderfoot A."/>
            <person name="Schween G."/>
            <person name="Shiu S.-H."/>
            <person name="Stueber K."/>
            <person name="Theodoulou F.L."/>
            <person name="Tu H."/>
            <person name="Van de Peer Y."/>
            <person name="Verrier P.J."/>
            <person name="Waters E."/>
            <person name="Wood A."/>
            <person name="Yang L."/>
            <person name="Cove D."/>
            <person name="Cuming A."/>
            <person name="Hasebe M."/>
            <person name="Lucas S."/>
            <person name="Mishler D.B."/>
            <person name="Reski R."/>
            <person name="Grigoriev I."/>
            <person name="Quatrano R.S."/>
            <person name="Boore J.L."/>
        </authorList>
    </citation>
    <scope>NUCLEOTIDE SEQUENCE [LARGE SCALE GENOMIC DNA]</scope>
</reference>
<evidence type="ECO:0000313" key="12">
    <source>
        <dbReference type="EMBL" id="PNR34584.1"/>
    </source>
</evidence>
<feature type="domain" description="Blue (type 1) copper" evidence="11">
    <location>
        <begin position="73"/>
        <end position="167"/>
    </location>
</feature>
<dbReference type="NCBIfam" id="TIGR02656">
    <property type="entry name" value="cyanin_plasto"/>
    <property type="match status" value="1"/>
</dbReference>
<keyword evidence="8 10" id="KW-0472">Membrane</keyword>
<comment type="function">
    <text evidence="10">Participates in electron transfer between P700 and the cytochrome b6-f complex in photosystem I.</text>
</comment>
<comment type="cofactor">
    <cofactor evidence="9">
        <name>Cu(2+)</name>
        <dbReference type="ChEBI" id="CHEBI:29036"/>
    </cofactor>
    <text evidence="9">The crystal structure with reduced Cu(1+) has also been determined.</text>
</comment>
<proteinExistence type="inferred from homology"/>
<dbReference type="PROSITE" id="PS00196">
    <property type="entry name" value="COPPER_BLUE"/>
    <property type="match status" value="1"/>
</dbReference>
<dbReference type="Gene3D" id="2.60.40.420">
    <property type="entry name" value="Cupredoxins - blue copper proteins"/>
    <property type="match status" value="1"/>
</dbReference>
<evidence type="ECO:0000256" key="10">
    <source>
        <dbReference type="RuleBase" id="RU363020"/>
    </source>
</evidence>
<dbReference type="GO" id="GO:0005507">
    <property type="term" value="F:copper ion binding"/>
    <property type="evidence" value="ECO:0007669"/>
    <property type="project" value="UniProtKB-UniRule"/>
</dbReference>
<evidence type="ECO:0000256" key="9">
    <source>
        <dbReference type="PIRSR" id="PIRSR602387-1"/>
    </source>
</evidence>
<keyword evidence="7 10" id="KW-0793">Thylakoid</keyword>
<dbReference type="PANTHER" id="PTHR34192">
    <property type="entry name" value="PLASTOCYANIN MAJOR ISOFORM, CHLOROPLASTIC-RELATED"/>
    <property type="match status" value="1"/>
</dbReference>
<dbReference type="InterPro" id="IPR001235">
    <property type="entry name" value="Copper_blue_Plastocyanin"/>
</dbReference>
<dbReference type="InterPro" id="IPR002387">
    <property type="entry name" value="Plastocyanin"/>
</dbReference>
<name>A0A2K1IZ72_PHYPA</name>
<evidence type="ECO:0000256" key="3">
    <source>
        <dbReference type="ARBA" id="ARBA00022448"/>
    </source>
</evidence>
<dbReference type="InterPro" id="IPR028871">
    <property type="entry name" value="BlueCu_1_BS"/>
</dbReference>
<accession>A0A2K1IZ72</accession>
<dbReference type="CDD" id="cd04219">
    <property type="entry name" value="Plastocyanin"/>
    <property type="match status" value="1"/>
</dbReference>
<evidence type="ECO:0000256" key="4">
    <source>
        <dbReference type="ARBA" id="ARBA00022723"/>
    </source>
</evidence>
<dbReference type="Pfam" id="PF00127">
    <property type="entry name" value="Copper-bind"/>
    <property type="match status" value="1"/>
</dbReference>
<dbReference type="GO" id="GO:0009535">
    <property type="term" value="C:chloroplast thylakoid membrane"/>
    <property type="evidence" value="ECO:0007669"/>
    <property type="project" value="UniProtKB-SubCell"/>
</dbReference>
<feature type="binding site" evidence="9">
    <location>
        <position position="156"/>
    </location>
    <ligand>
        <name>Cu cation</name>
        <dbReference type="ChEBI" id="CHEBI:23378"/>
    </ligand>
</feature>
<feature type="binding site" evidence="9">
    <location>
        <position position="153"/>
    </location>
    <ligand>
        <name>Cu cation</name>
        <dbReference type="ChEBI" id="CHEBI:23378"/>
    </ligand>
</feature>
<dbReference type="EMBL" id="ABEU02000019">
    <property type="protein sequence ID" value="PNR34584.1"/>
    <property type="molecule type" value="Genomic_DNA"/>
</dbReference>
<dbReference type="OrthoDB" id="197281at2759"/>
<dbReference type="AlphaFoldDB" id="A0A2K1IZ72"/>
<keyword evidence="4 9" id="KW-0479">Metal-binding</keyword>
<reference evidence="12" key="2">
    <citation type="journal article" date="2018" name="Plant J.">
        <title>The Physcomitrella patens chromosome-scale assembly reveals moss genome structure and evolution.</title>
        <authorList>
            <person name="Lang D."/>
            <person name="Ullrich K.K."/>
            <person name="Murat F."/>
            <person name="Fuchs J."/>
            <person name="Jenkins J."/>
            <person name="Haas F.B."/>
            <person name="Piednoel M."/>
            <person name="Gundlach H."/>
            <person name="Van Bel M."/>
            <person name="Meyberg R."/>
            <person name="Vives C."/>
            <person name="Morata J."/>
            <person name="Symeonidi A."/>
            <person name="Hiss M."/>
            <person name="Muchero W."/>
            <person name="Kamisugi Y."/>
            <person name="Saleh O."/>
            <person name="Blanc G."/>
            <person name="Decker E.L."/>
            <person name="van Gessel N."/>
            <person name="Grimwood J."/>
            <person name="Hayes R.D."/>
            <person name="Graham S.W."/>
            <person name="Gunter L.E."/>
            <person name="McDaniel S.F."/>
            <person name="Hoernstein S.N.W."/>
            <person name="Larsson A."/>
            <person name="Li F.W."/>
            <person name="Perroud P.F."/>
            <person name="Phillips J."/>
            <person name="Ranjan P."/>
            <person name="Rokshar D.S."/>
            <person name="Rothfels C.J."/>
            <person name="Schneider L."/>
            <person name="Shu S."/>
            <person name="Stevenson D.W."/>
            <person name="Thummler F."/>
            <person name="Tillich M."/>
            <person name="Villarreal Aguilar J.C."/>
            <person name="Widiez T."/>
            <person name="Wong G.K."/>
            <person name="Wymore A."/>
            <person name="Zhang Y."/>
            <person name="Zimmer A.D."/>
            <person name="Quatrano R.S."/>
            <person name="Mayer K.F.X."/>
            <person name="Goodstein D."/>
            <person name="Casacuberta J.M."/>
            <person name="Vandepoele K."/>
            <person name="Reski R."/>
            <person name="Cuming A.C."/>
            <person name="Tuskan G.A."/>
            <person name="Maumus F."/>
            <person name="Salse J."/>
            <person name="Schmutz J."/>
            <person name="Rensing S.A."/>
        </authorList>
    </citation>
    <scope>NUCLEOTIDE SEQUENCE [LARGE SCALE GENOMIC DNA]</scope>
</reference>
<dbReference type="PRINTS" id="PR00157">
    <property type="entry name" value="PLASTOCYANIN"/>
</dbReference>
<gene>
    <name evidence="12" type="ORF">PHYPA_024401</name>
</gene>
<sequence>MASVAAAAVSVPSFSGLKAETKAAPARLSSTSVVRMAPVVRASASSDALKTVGKALLAASSSLLLVASANAATVKMGGDDGALGFYPKDISVAAGESVTFVNNKGFPHNVVFDEDAVPAGVKTEDINHEDYLNGPNESFSITFKTPGTYEFYCEPHQGAGMKGVVTVS</sequence>
<comment type="caution">
    <text evidence="12">The sequence shown here is derived from an EMBL/GenBank/DDBJ whole genome shotgun (WGS) entry which is preliminary data.</text>
</comment>
<dbReference type="PANTHER" id="PTHR34192:SF10">
    <property type="entry name" value="PLASTOCYANIN MAJOR ISOFORM, CHLOROPLASTIC-RELATED"/>
    <property type="match status" value="1"/>
</dbReference>
<dbReference type="OMA" id="YDYYCEP"/>
<feature type="binding site" evidence="9">
    <location>
        <position position="108"/>
    </location>
    <ligand>
        <name>Cu cation</name>
        <dbReference type="ChEBI" id="CHEBI:23378"/>
    </ligand>
</feature>
<feature type="binding site" evidence="9">
    <location>
        <position position="161"/>
    </location>
    <ligand>
        <name>Cu cation</name>
        <dbReference type="ChEBI" id="CHEBI:23378"/>
    </ligand>
</feature>
<protein>
    <recommendedName>
        <fullName evidence="10">Plastocyanin</fullName>
    </recommendedName>
</protein>
<organism evidence="12">
    <name type="scientific">Physcomitrium patens</name>
    <name type="common">Spreading-leaved earth moss</name>
    <name type="synonym">Physcomitrella patens</name>
    <dbReference type="NCBI Taxonomy" id="3218"/>
    <lineage>
        <taxon>Eukaryota</taxon>
        <taxon>Viridiplantae</taxon>
        <taxon>Streptophyta</taxon>
        <taxon>Embryophyta</taxon>
        <taxon>Bryophyta</taxon>
        <taxon>Bryophytina</taxon>
        <taxon>Bryopsida</taxon>
        <taxon>Funariidae</taxon>
        <taxon>Funariales</taxon>
        <taxon>Funariaceae</taxon>
        <taxon>Physcomitrium</taxon>
    </lineage>
</organism>
<dbReference type="STRING" id="3218.A0A2K1IZ72"/>
<dbReference type="SMR" id="A0A2K1IZ72"/>
<evidence type="ECO:0000256" key="8">
    <source>
        <dbReference type="ARBA" id="ARBA00023136"/>
    </source>
</evidence>
<dbReference type="PRINTS" id="PR00156">
    <property type="entry name" value="COPPERBLUE"/>
</dbReference>
<evidence type="ECO:0000256" key="1">
    <source>
        <dbReference type="ARBA" id="ARBA00004622"/>
    </source>
</evidence>
<evidence type="ECO:0000256" key="2">
    <source>
        <dbReference type="ARBA" id="ARBA00005338"/>
    </source>
</evidence>
<evidence type="ECO:0000256" key="6">
    <source>
        <dbReference type="ARBA" id="ARBA00023008"/>
    </source>
</evidence>
<dbReference type="GO" id="GO:0009055">
    <property type="term" value="F:electron transfer activity"/>
    <property type="evidence" value="ECO:0007669"/>
    <property type="project" value="UniProtKB-UniRule"/>
</dbReference>
<evidence type="ECO:0000256" key="7">
    <source>
        <dbReference type="ARBA" id="ARBA00023078"/>
    </source>
</evidence>